<dbReference type="InterPro" id="IPR057207">
    <property type="entry name" value="FBXL15_LRR"/>
</dbReference>
<sequence>MVGKDNLRTEDLNLCFERLMMLGGVGVGKGGAKMEGIAEWKDIPMELLLQIVSLVDDQTVIVVSGVCRGWRDALCLGLTHLSLSWCSKNMNNLVLSLSPKFTKLQSLILRQDKPQLEDNAIESIANFCHDLQVLDLSKSFKLSDCSLYALAHGCPNLTKLNISGCTAFSDSALAYLAGFCTKLKVLNLCGCVKAASDTALQAIGHNCSQLQSLNLGWCENVSDVGVMSLAYGCPDIRTLDMCGCVLITDSQKGKIEFPFLDVHGSNGTLCSTWSGDDSVIALAKGCLHLRSLGLYYCQNITDRAMYSLAHSRVKNRTSIWESTNETSDEEGLRTLNISQCTALTPPAVQALCDSFPELHTCSGRHSLIMSGCLSLVSVHCACAVQAHRTVSTMPHPAH</sequence>
<name>A0A6A1W6Q1_9ROSI</name>
<dbReference type="InterPro" id="IPR036047">
    <property type="entry name" value="F-box-like_dom_sf"/>
</dbReference>
<dbReference type="PANTHER" id="PTHR13318:SF258">
    <property type="entry name" value="F-BOX PROTEIN SKP2A"/>
    <property type="match status" value="1"/>
</dbReference>
<evidence type="ECO:0000313" key="3">
    <source>
        <dbReference type="Proteomes" id="UP000516437"/>
    </source>
</evidence>
<feature type="domain" description="F-box/LRR-repeat protein 15-like leucin rich repeat" evidence="1">
    <location>
        <begin position="74"/>
        <end position="345"/>
    </location>
</feature>
<evidence type="ECO:0000259" key="1">
    <source>
        <dbReference type="Pfam" id="PF25372"/>
    </source>
</evidence>
<dbReference type="InterPro" id="IPR006553">
    <property type="entry name" value="Leu-rich_rpt_Cys-con_subtyp"/>
</dbReference>
<dbReference type="Pfam" id="PF25372">
    <property type="entry name" value="DUF7885"/>
    <property type="match status" value="1"/>
</dbReference>
<reference evidence="2 3" key="1">
    <citation type="journal article" date="2019" name="Plant Biotechnol. J.">
        <title>The red bayberry genome and genetic basis of sex determination.</title>
        <authorList>
            <person name="Jia H.M."/>
            <person name="Jia H.J."/>
            <person name="Cai Q.L."/>
            <person name="Wang Y."/>
            <person name="Zhao H.B."/>
            <person name="Yang W.F."/>
            <person name="Wang G.Y."/>
            <person name="Li Y.H."/>
            <person name="Zhan D.L."/>
            <person name="Shen Y.T."/>
            <person name="Niu Q.F."/>
            <person name="Chang L."/>
            <person name="Qiu J."/>
            <person name="Zhao L."/>
            <person name="Xie H.B."/>
            <person name="Fu W.Y."/>
            <person name="Jin J."/>
            <person name="Li X.W."/>
            <person name="Jiao Y."/>
            <person name="Zhou C.C."/>
            <person name="Tu T."/>
            <person name="Chai C.Y."/>
            <person name="Gao J.L."/>
            <person name="Fan L.J."/>
            <person name="van de Weg E."/>
            <person name="Wang J.Y."/>
            <person name="Gao Z.S."/>
        </authorList>
    </citation>
    <scope>NUCLEOTIDE SEQUENCE [LARGE SCALE GENOMIC DNA]</scope>
    <source>
        <tissue evidence="2">Leaves</tissue>
    </source>
</reference>
<dbReference type="InterPro" id="IPR032675">
    <property type="entry name" value="LRR_dom_sf"/>
</dbReference>
<dbReference type="OrthoDB" id="423607at2759"/>
<dbReference type="SUPFAM" id="SSF52047">
    <property type="entry name" value="RNI-like"/>
    <property type="match status" value="1"/>
</dbReference>
<proteinExistence type="predicted"/>
<dbReference type="CDD" id="cd22161">
    <property type="entry name" value="F-box_AtSKP2-like"/>
    <property type="match status" value="1"/>
</dbReference>
<dbReference type="Proteomes" id="UP000516437">
    <property type="component" value="Chromosome 3"/>
</dbReference>
<dbReference type="SUPFAM" id="SSF81383">
    <property type="entry name" value="F-box domain"/>
    <property type="match status" value="1"/>
</dbReference>
<keyword evidence="3" id="KW-1185">Reference proteome</keyword>
<organism evidence="2 3">
    <name type="scientific">Morella rubra</name>
    <name type="common">Chinese bayberry</name>
    <dbReference type="NCBI Taxonomy" id="262757"/>
    <lineage>
        <taxon>Eukaryota</taxon>
        <taxon>Viridiplantae</taxon>
        <taxon>Streptophyta</taxon>
        <taxon>Embryophyta</taxon>
        <taxon>Tracheophyta</taxon>
        <taxon>Spermatophyta</taxon>
        <taxon>Magnoliopsida</taxon>
        <taxon>eudicotyledons</taxon>
        <taxon>Gunneridae</taxon>
        <taxon>Pentapetalae</taxon>
        <taxon>rosids</taxon>
        <taxon>fabids</taxon>
        <taxon>Fagales</taxon>
        <taxon>Myricaceae</taxon>
        <taxon>Morella</taxon>
    </lineage>
</organism>
<evidence type="ECO:0000313" key="2">
    <source>
        <dbReference type="EMBL" id="KAB1220891.1"/>
    </source>
</evidence>
<dbReference type="PANTHER" id="PTHR13318">
    <property type="entry name" value="PARTNER OF PAIRED, ISOFORM B-RELATED"/>
    <property type="match status" value="1"/>
</dbReference>
<dbReference type="Gene3D" id="3.80.10.10">
    <property type="entry name" value="Ribonuclease Inhibitor"/>
    <property type="match status" value="2"/>
</dbReference>
<dbReference type="AlphaFoldDB" id="A0A6A1W6Q1"/>
<protein>
    <submittedName>
        <fullName evidence="2">F-box protein SKP2A</fullName>
    </submittedName>
</protein>
<accession>A0A6A1W6Q1</accession>
<dbReference type="GO" id="GO:0019005">
    <property type="term" value="C:SCF ubiquitin ligase complex"/>
    <property type="evidence" value="ECO:0007669"/>
    <property type="project" value="TreeGrafter"/>
</dbReference>
<gene>
    <name evidence="2" type="ORF">CJ030_MR3G022603</name>
</gene>
<dbReference type="SMART" id="SM00367">
    <property type="entry name" value="LRR_CC"/>
    <property type="match status" value="9"/>
</dbReference>
<dbReference type="EMBL" id="RXIC02000021">
    <property type="protein sequence ID" value="KAB1220891.1"/>
    <property type="molecule type" value="Genomic_DNA"/>
</dbReference>
<comment type="caution">
    <text evidence="2">The sequence shown here is derived from an EMBL/GenBank/DDBJ whole genome shotgun (WGS) entry which is preliminary data.</text>
</comment>
<dbReference type="GO" id="GO:0031146">
    <property type="term" value="P:SCF-dependent proteasomal ubiquitin-dependent protein catabolic process"/>
    <property type="evidence" value="ECO:0007669"/>
    <property type="project" value="TreeGrafter"/>
</dbReference>